<reference evidence="4 5" key="1">
    <citation type="submission" date="2014-03" db="EMBL/GenBank/DDBJ databases">
        <title>The genome of Kluyveromyces dobzhanskii.</title>
        <authorList>
            <person name="Nystedt B."/>
            <person name="Astrom S."/>
        </authorList>
    </citation>
    <scope>NUCLEOTIDE SEQUENCE [LARGE SCALE GENOMIC DNA]</scope>
    <source>
        <strain evidence="4 5">CBS 2104</strain>
    </source>
</reference>
<dbReference type="Pfam" id="PF22037">
    <property type="entry name" value="PSD13_N"/>
    <property type="match status" value="1"/>
</dbReference>
<keyword evidence="5" id="KW-1185">Reference proteome</keyword>
<dbReference type="Pfam" id="PF18261">
    <property type="entry name" value="Rpn9_C"/>
    <property type="match status" value="1"/>
</dbReference>
<proteinExistence type="inferred from homology"/>
<feature type="domain" description="PCI" evidence="3">
    <location>
        <begin position="182"/>
        <end position="356"/>
    </location>
</feature>
<dbReference type="PROSITE" id="PS50250">
    <property type="entry name" value="PCI"/>
    <property type="match status" value="1"/>
</dbReference>
<dbReference type="GO" id="GO:0005198">
    <property type="term" value="F:structural molecule activity"/>
    <property type="evidence" value="ECO:0007669"/>
    <property type="project" value="TreeGrafter"/>
</dbReference>
<organism evidence="4 5">
    <name type="scientific">Kluyveromyces dobzhanskii CBS 2104</name>
    <dbReference type="NCBI Taxonomy" id="1427455"/>
    <lineage>
        <taxon>Eukaryota</taxon>
        <taxon>Fungi</taxon>
        <taxon>Dikarya</taxon>
        <taxon>Ascomycota</taxon>
        <taxon>Saccharomycotina</taxon>
        <taxon>Saccharomycetes</taxon>
        <taxon>Saccharomycetales</taxon>
        <taxon>Saccharomycetaceae</taxon>
        <taxon>Kluyveromyces</taxon>
    </lineage>
</organism>
<dbReference type="InterPro" id="IPR054179">
    <property type="entry name" value="PSD13_N"/>
</dbReference>
<keyword evidence="2" id="KW-0647">Proteasome</keyword>
<dbReference type="SUPFAM" id="SSF46785">
    <property type="entry name" value="Winged helix' DNA-binding domain"/>
    <property type="match status" value="1"/>
</dbReference>
<evidence type="ECO:0000256" key="1">
    <source>
        <dbReference type="ARBA" id="ARBA00006207"/>
    </source>
</evidence>
<comment type="similarity">
    <text evidence="1">Belongs to the proteasome subunit S11 family.</text>
</comment>
<dbReference type="GO" id="GO:0005829">
    <property type="term" value="C:cytosol"/>
    <property type="evidence" value="ECO:0007669"/>
    <property type="project" value="TreeGrafter"/>
</dbReference>
<accession>A0A0A8L1N5</accession>
<dbReference type="AlphaFoldDB" id="A0A0A8L1N5"/>
<evidence type="ECO:0000259" key="3">
    <source>
        <dbReference type="PROSITE" id="PS50250"/>
    </source>
</evidence>
<dbReference type="GO" id="GO:0005634">
    <property type="term" value="C:nucleus"/>
    <property type="evidence" value="ECO:0007669"/>
    <property type="project" value="TreeGrafter"/>
</dbReference>
<name>A0A0A8L1N5_9SACH</name>
<dbReference type="InterPro" id="IPR035298">
    <property type="entry name" value="PSMD13"/>
</dbReference>
<dbReference type="InterPro" id="IPR036390">
    <property type="entry name" value="WH_DNA-bd_sf"/>
</dbReference>
<dbReference type="Pfam" id="PF01399">
    <property type="entry name" value="PCI"/>
    <property type="match status" value="1"/>
</dbReference>
<evidence type="ECO:0000313" key="5">
    <source>
        <dbReference type="Proteomes" id="UP000031516"/>
    </source>
</evidence>
<dbReference type="OrthoDB" id="1093at2759"/>
<dbReference type="InterPro" id="IPR040798">
    <property type="entry name" value="Rpn9_C"/>
</dbReference>
<dbReference type="Proteomes" id="UP000031516">
    <property type="component" value="Unassembled WGS sequence"/>
</dbReference>
<dbReference type="EMBL" id="CCBQ010000011">
    <property type="protein sequence ID" value="CDO92052.1"/>
    <property type="molecule type" value="Genomic_DNA"/>
</dbReference>
<dbReference type="GO" id="GO:0008541">
    <property type="term" value="C:proteasome regulatory particle, lid subcomplex"/>
    <property type="evidence" value="ECO:0007669"/>
    <property type="project" value="TreeGrafter"/>
</dbReference>
<dbReference type="PANTHER" id="PTHR10539:SF0">
    <property type="entry name" value="26S PROTEASOME NON-ATPASE REGULATORY SUBUNIT 13"/>
    <property type="match status" value="1"/>
</dbReference>
<protein>
    <submittedName>
        <fullName evidence="4">WGS project CCBQ000000000 data, contig 00105</fullName>
    </submittedName>
</protein>
<dbReference type="InterPro" id="IPR000717">
    <property type="entry name" value="PCI_dom"/>
</dbReference>
<evidence type="ECO:0000256" key="2">
    <source>
        <dbReference type="ARBA" id="ARBA00022942"/>
    </source>
</evidence>
<sequence length="394" mass="45837">MVHEIDTILSTLKLEVNSELAPFFDDFEDLYERKLWHQITQQLAVFFHDSRSKSFRLCLYTQFVSKFIDKINQLNVVDFLLQALQENDDTEESVHYLKDLQKEFEQIDEKKQRNDGLKPHVHGNLLLDIEIARVKLEKGDLVEVRDILDAIGKTLETQDTTPLRVTGAYYSCNASYYQAKKDFNNFYYTSLLFLSTTSSEEQQQHLTTLEQQQLAYNLCIAALLGDNIYNFGELLQHPIISSIANDKEYEWLFRFLNALTEGDFHKFDEISQERIPKVPILAQHESFLRQKICLMTLVESVFAKSVRTLSFQDIADATFLPVDSVEHLVMRSISLGLLKGSIDQVQQLVTITWVQSRIINQEQIKKMRENLVKWQDEVNKLGNKIEGRGKSIWV</sequence>
<dbReference type="GO" id="GO:0006511">
    <property type="term" value="P:ubiquitin-dependent protein catabolic process"/>
    <property type="evidence" value="ECO:0007669"/>
    <property type="project" value="TreeGrafter"/>
</dbReference>
<gene>
    <name evidence="4" type="ORF">KLDO_g381</name>
</gene>
<dbReference type="PANTHER" id="PTHR10539">
    <property type="entry name" value="26S PROTEASOME NON-ATPASE REGULATORY SUBUNIT 13"/>
    <property type="match status" value="1"/>
</dbReference>
<dbReference type="SMART" id="SM00088">
    <property type="entry name" value="PINT"/>
    <property type="match status" value="1"/>
</dbReference>
<evidence type="ECO:0000313" key="4">
    <source>
        <dbReference type="EMBL" id="CDO92052.1"/>
    </source>
</evidence>
<comment type="caution">
    <text evidence="4">The sequence shown here is derived from an EMBL/GenBank/DDBJ whole genome shotgun (WGS) entry which is preliminary data.</text>
</comment>